<dbReference type="EMBL" id="BLLL01000007">
    <property type="protein sequence ID" value="GFH62928.1"/>
    <property type="molecule type" value="Genomic_DNA"/>
</dbReference>
<gene>
    <name evidence="1" type="ORF">ZNDK_0699</name>
</gene>
<dbReference type="Proteomes" id="UP000505077">
    <property type="component" value="Unassembled WGS sequence"/>
</dbReference>
<reference evidence="1 2" key="1">
    <citation type="journal article" date="2020" name="ISME J.">
        <title>Parallel Reductive Genome Evolution in Desulfovibrio Ectosymbionts Independently Acquired by Trichonympha Protists in the Termite Gut.</title>
        <authorList>
            <person name="Takeuchi M."/>
            <person name="Kuwahara H."/>
            <person name="Murakami T."/>
            <person name="Takahashi K."/>
            <person name="Kajitani R."/>
            <person name="Toyoda A."/>
            <person name="Itoh T."/>
            <person name="Ohkuma M."/>
            <person name="Hongoh Y."/>
        </authorList>
    </citation>
    <scope>NUCLEOTIDE SEQUENCE [LARGE SCALE GENOMIC DNA]</scope>
    <source>
        <strain evidence="1">ZnDsv-02</strain>
    </source>
</reference>
<accession>A0A6L2R5T2</accession>
<sequence length="683" mass="77829">MIDELDKIADAMEKTGIIPVNWHPSLYVLPQVTEKTPCVRVWLLTDGHIKDIELLNQKQAVPLKKYEPNNGMSLPGFNVRPPYRLVMPDEEGKKTVKSIKKSLQKGGFDFSSYLREEDDFWTKTRDVLKQCFGTVRDELDAACRDGGLLADETLDRFLRVVKKLSGNEQRFQQEYCSVIRNKVEHGDFPLSLLCYSVQKFFTFLDVVDYKDYPVAHEKTIARLNDLLNAGGAVPDSAADIAGKDAYGRDIRQKHKRFPQVTLPVLGRVKLRSQVDVVPAQRRYHRSESKTFPVGSESRKRVKMALEWLGAAGRDGKTNGTAGDKELLFAYPRTQLQDSIPLAKMFGAQLEDVLKKKGDTFERLAESVIEQLKGLGTPAKDAELEIFSLRKMDTARTKLVYYRNTTVESLEVASKSWQRACQNIPAIHLQGWEKDEQTQKRRRVPIEGAVVFPVKLHRYLNLVWKRDGVQAGKVKIFAPADGMNLLLETQSRALAMHMLERLMRHAHGYFFYLCRCTGKKEIANVRYKEFYPGILGLLLFKLGKNMEEFMKESAFLLGRFLRVTDEIHRLYCEVVRKGDLPSELCGSSLLVSMLQSPEMTLDQLAMRSAPYIKWARTGRDKDDKSGLVGYWMNLWGDVAEQLHEKNLPKHLSVAERAQVFLGYLALTPKKGKKDKDDGVSQADD</sequence>
<evidence type="ECO:0000313" key="1">
    <source>
        <dbReference type="EMBL" id="GFH62928.1"/>
    </source>
</evidence>
<protein>
    <submittedName>
        <fullName evidence="1">Uncharacterized protein</fullName>
    </submittedName>
</protein>
<name>A0A6L2R5T2_9BACT</name>
<comment type="caution">
    <text evidence="1">The sequence shown here is derived from an EMBL/GenBank/DDBJ whole genome shotgun (WGS) entry which is preliminary data.</text>
</comment>
<organism evidence="1 2">
    <name type="scientific">Candidatus Desulfovibrio kirbyi</name>
    <dbReference type="NCBI Taxonomy" id="2696086"/>
    <lineage>
        <taxon>Bacteria</taxon>
        <taxon>Pseudomonadati</taxon>
        <taxon>Thermodesulfobacteriota</taxon>
        <taxon>Desulfovibrionia</taxon>
        <taxon>Desulfovibrionales</taxon>
        <taxon>Desulfovibrionaceae</taxon>
        <taxon>Desulfovibrio</taxon>
    </lineage>
</organism>
<dbReference type="AlphaFoldDB" id="A0A6L2R5T2"/>
<proteinExistence type="predicted"/>
<evidence type="ECO:0000313" key="2">
    <source>
        <dbReference type="Proteomes" id="UP000505077"/>
    </source>
</evidence>